<dbReference type="GO" id="GO:0043546">
    <property type="term" value="F:molybdopterin cofactor binding"/>
    <property type="evidence" value="ECO:0007669"/>
    <property type="project" value="InterPro"/>
</dbReference>
<keyword evidence="8" id="KW-0411">Iron-sulfur</keyword>
<evidence type="ECO:0000256" key="2">
    <source>
        <dbReference type="ARBA" id="ARBA00004196"/>
    </source>
</evidence>
<evidence type="ECO:0000259" key="9">
    <source>
        <dbReference type="PROSITE" id="PS51669"/>
    </source>
</evidence>
<evidence type="ECO:0000313" key="11">
    <source>
        <dbReference type="Proteomes" id="UP000049455"/>
    </source>
</evidence>
<dbReference type="GO" id="GO:0016491">
    <property type="term" value="F:oxidoreductase activity"/>
    <property type="evidence" value="ECO:0007669"/>
    <property type="project" value="UniProtKB-KW"/>
</dbReference>
<dbReference type="GO" id="GO:0009061">
    <property type="term" value="P:anaerobic respiration"/>
    <property type="evidence" value="ECO:0007669"/>
    <property type="project" value="TreeGrafter"/>
</dbReference>
<dbReference type="InterPro" id="IPR006657">
    <property type="entry name" value="MoPterin_dinucl-bd_dom"/>
</dbReference>
<dbReference type="RefSeq" id="WP_186201801.1">
    <property type="nucleotide sequence ID" value="NZ_CYPR01000010.1"/>
</dbReference>
<dbReference type="Gene3D" id="2.40.40.20">
    <property type="match status" value="1"/>
</dbReference>
<accession>A0A0M7B5A1</accession>
<dbReference type="NCBIfam" id="NF041513">
    <property type="entry name" value="formate_DH_Act"/>
    <property type="match status" value="1"/>
</dbReference>
<keyword evidence="7" id="KW-0408">Iron</keyword>
<reference evidence="10 11" key="1">
    <citation type="submission" date="2015-09" db="EMBL/GenBank/DDBJ databases">
        <authorList>
            <person name="Jackson K.R."/>
            <person name="Lunt B.L."/>
            <person name="Fisher J.N.B."/>
            <person name="Gardner A.V."/>
            <person name="Bailey M.E."/>
            <person name="Deus L.M."/>
            <person name="Earl A.S."/>
            <person name="Gibby P.D."/>
            <person name="Hartmann K.A."/>
            <person name="Liu J.E."/>
            <person name="Manci A.M."/>
            <person name="Nielsen D.A."/>
            <person name="Solomon M.B."/>
            <person name="Breakwell D.P."/>
            <person name="Burnett S.H."/>
            <person name="Grose J.H."/>
        </authorList>
    </citation>
    <scope>NUCLEOTIDE SEQUENCE [LARGE SCALE GENOMIC DNA]</scope>
    <source>
        <strain evidence="10 11">CECT 7799</strain>
    </source>
</reference>
<comment type="similarity">
    <text evidence="3">Belongs to the prokaryotic molybdopterin-containing oxidoreductase family.</text>
</comment>
<dbReference type="CDD" id="cd02792">
    <property type="entry name" value="MopB_CT_Formate-Dh-Na-like"/>
    <property type="match status" value="1"/>
</dbReference>
<dbReference type="InterPro" id="IPR006656">
    <property type="entry name" value="Mopterin_OxRdtase"/>
</dbReference>
<dbReference type="EMBL" id="CYPR01000010">
    <property type="protein sequence ID" value="CUH11539.1"/>
    <property type="molecule type" value="Genomic_DNA"/>
</dbReference>
<evidence type="ECO:0000256" key="4">
    <source>
        <dbReference type="ARBA" id="ARBA00022485"/>
    </source>
</evidence>
<dbReference type="Pfam" id="PF01568">
    <property type="entry name" value="Molydop_binding"/>
    <property type="match status" value="1"/>
</dbReference>
<comment type="subcellular location">
    <subcellularLocation>
        <location evidence="2">Cell envelope</location>
    </subcellularLocation>
</comment>
<evidence type="ECO:0000256" key="6">
    <source>
        <dbReference type="ARBA" id="ARBA00023002"/>
    </source>
</evidence>
<sequence length="1053" mass="117508">MSRVRHFLRNWSLPRQARGESHHSDAARSEMSEGLRPRLEQADDVGVSVCPYCAVGCSTLMYAKDGRIIHVEGNPDSPINEGTLCPKGATLFSLHASPTRLTKVKYRAPYATEWEEVPLDWAMERIAQRVKQTRDETFVEALPDGTKVNHTLGIASLGGATLDNEENYLIKKVFGAGLGMVFIENQARVCHSNSVPGLGASFGRGAATMAQWDLANSDCVLIMGSNMAEAHPIAFRFVMQAKERGAKVIHVDPRFTRTSALADIHASIRTGTDIAFLGGVVRYLLENDLWWRDWAIPYTNLATIIDDGFQSPSERQDGRFSGWNADKNAYDYDSWQYDGMVVPSALSEHYLNTAESFSEMTSRLTDKPPRQDSTLQHPMCVYQILRRHYAPYTPEMVEEVTGCPKDLFLKIADTLAQASGPEKTGAIAYAVGWNHHTTGVQMIRSSTLVQQLLGNVGRPGAGIIALRGHCSIQGSTDIPTLYNMLPSYLPQPNGFKPQARSYDKFLEDETMPTGWWHNFPKYMTSLLRAYYGDAVGPRNEWGYHWLPKIVGDHSQLALTLAMNDGVVKGLFLTGQNVVMGGSNSQMIQRGLAKLDWLVVRDTDEIEAANFWEKGHPVRNGEIRPEEIGTEVFLMPAELSGEKGGTFTNTHRLVQWHDKVVDGPGESRSELWFMYHLGQRMKELYAQSGRERDRPIQALTLDYPVVNARGDIDAEAVLREINGYTWPERRQIEGFKDLKDDGSTACGSWLYSGCYPGFNKTRAREADGPEGPGSHLGWAFAWPANRRTLYNRASADPEGKPWSEKKRLVWWDEEKGAWQGTDAIDFEPEKRPDYRPDWEKGAHGMAAIRGDEPFIMMPDGRAALYSPSGLKDGPLPTHYEPVESPGRNPLYAQRQSPVAKMFARDDNPLHEPGDPRYPHVLTTYRLTEHHCGGTPTRGVPHTAELQPEGFAELPPELAAELGVETLDWVVISTARGAIETRAMVTERLRPLQFDGRWIYQIGMPWHFGWEGEATGDIANVLTAAVGDPNTSMHENKSLTCAIRPGRLTRGVAAE</sequence>
<name>A0A0M7B5A1_9RHOB</name>
<evidence type="ECO:0000256" key="5">
    <source>
        <dbReference type="ARBA" id="ARBA00022723"/>
    </source>
</evidence>
<evidence type="ECO:0000313" key="10">
    <source>
        <dbReference type="EMBL" id="CUH11539.1"/>
    </source>
</evidence>
<proteinExistence type="inferred from homology"/>
<dbReference type="Pfam" id="PF04879">
    <property type="entry name" value="Molybdop_Fe4S4"/>
    <property type="match status" value="1"/>
</dbReference>
<protein>
    <submittedName>
        <fullName evidence="10">Formate dehydrogenase subunit alpha</fullName>
        <ecNumber evidence="10">1.2.1.2</ecNumber>
    </submittedName>
</protein>
<dbReference type="GO" id="GO:0051539">
    <property type="term" value="F:4 iron, 4 sulfur cluster binding"/>
    <property type="evidence" value="ECO:0007669"/>
    <property type="project" value="UniProtKB-KW"/>
</dbReference>
<dbReference type="SMART" id="SM00926">
    <property type="entry name" value="Molybdop_Fe4S4"/>
    <property type="match status" value="1"/>
</dbReference>
<keyword evidence="5" id="KW-0479">Metal-binding</keyword>
<dbReference type="GO" id="GO:0030313">
    <property type="term" value="C:cell envelope"/>
    <property type="evidence" value="ECO:0007669"/>
    <property type="project" value="UniProtKB-SubCell"/>
</dbReference>
<evidence type="ECO:0000256" key="8">
    <source>
        <dbReference type="ARBA" id="ARBA00023014"/>
    </source>
</evidence>
<dbReference type="PANTHER" id="PTHR43598:SF1">
    <property type="entry name" value="FORMATE DEHYDROGENASE-O MAJOR SUBUNIT"/>
    <property type="match status" value="1"/>
</dbReference>
<comment type="cofactor">
    <cofactor evidence="1">
        <name>[4Fe-4S] cluster</name>
        <dbReference type="ChEBI" id="CHEBI:49883"/>
    </cofactor>
</comment>
<dbReference type="Gene3D" id="3.40.50.740">
    <property type="match status" value="1"/>
</dbReference>
<dbReference type="Proteomes" id="UP000049455">
    <property type="component" value="Unassembled WGS sequence"/>
</dbReference>
<evidence type="ECO:0000256" key="7">
    <source>
        <dbReference type="ARBA" id="ARBA00023004"/>
    </source>
</evidence>
<dbReference type="AlphaFoldDB" id="A0A0M7B5A1"/>
<keyword evidence="6 10" id="KW-0560">Oxidoreductase</keyword>
<dbReference type="PROSITE" id="PS51669">
    <property type="entry name" value="4FE4S_MOW_BIS_MGD"/>
    <property type="match status" value="1"/>
</dbReference>
<keyword evidence="11" id="KW-1185">Reference proteome</keyword>
<keyword evidence="4" id="KW-0004">4Fe-4S</keyword>
<dbReference type="EC" id="1.2.1.2" evidence="10"/>
<dbReference type="Gene3D" id="3.40.228.10">
    <property type="entry name" value="Dimethylsulfoxide Reductase, domain 2"/>
    <property type="match status" value="2"/>
</dbReference>
<gene>
    <name evidence="10" type="primary">fdhA</name>
    <name evidence="10" type="ORF">JSE7799_00184</name>
</gene>
<organism evidence="10 11">
    <name type="scientific">Jannaschia seosinensis</name>
    <dbReference type="NCBI Taxonomy" id="313367"/>
    <lineage>
        <taxon>Bacteria</taxon>
        <taxon>Pseudomonadati</taxon>
        <taxon>Pseudomonadota</taxon>
        <taxon>Alphaproteobacteria</taxon>
        <taxon>Rhodobacterales</taxon>
        <taxon>Roseobacteraceae</taxon>
        <taxon>Jannaschia</taxon>
    </lineage>
</organism>
<dbReference type="InterPro" id="IPR006963">
    <property type="entry name" value="Mopterin_OxRdtase_4Fe-4S_dom"/>
</dbReference>
<dbReference type="SUPFAM" id="SSF53706">
    <property type="entry name" value="Formate dehydrogenase/DMSO reductase, domains 1-3"/>
    <property type="match status" value="1"/>
</dbReference>
<evidence type="ECO:0000256" key="3">
    <source>
        <dbReference type="ARBA" id="ARBA00010312"/>
    </source>
</evidence>
<dbReference type="STRING" id="313367.JSE7799_00184"/>
<dbReference type="SUPFAM" id="SSF50692">
    <property type="entry name" value="ADC-like"/>
    <property type="match status" value="1"/>
</dbReference>
<dbReference type="Pfam" id="PF00384">
    <property type="entry name" value="Molybdopterin"/>
    <property type="match status" value="1"/>
</dbReference>
<dbReference type="InterPro" id="IPR048158">
    <property type="entry name" value="Formate_DH_Act"/>
</dbReference>
<dbReference type="PANTHER" id="PTHR43598">
    <property type="entry name" value="TUNGSTEN-CONTAINING FORMYLMETHANOFURAN DEHYDROGENASE 2 SUBUNIT B"/>
    <property type="match status" value="1"/>
</dbReference>
<dbReference type="Gene3D" id="3.30.200.210">
    <property type="match status" value="1"/>
</dbReference>
<evidence type="ECO:0000256" key="1">
    <source>
        <dbReference type="ARBA" id="ARBA00001966"/>
    </source>
</evidence>
<dbReference type="InterPro" id="IPR009010">
    <property type="entry name" value="Asp_de-COase-like_dom_sf"/>
</dbReference>
<dbReference type="GO" id="GO:0009055">
    <property type="term" value="F:electron transfer activity"/>
    <property type="evidence" value="ECO:0007669"/>
    <property type="project" value="TreeGrafter"/>
</dbReference>
<feature type="domain" description="4Fe-4S Mo/W bis-MGD-type" evidence="9">
    <location>
        <begin position="43"/>
        <end position="99"/>
    </location>
</feature>
<dbReference type="GO" id="GO:0030151">
    <property type="term" value="F:molybdenum ion binding"/>
    <property type="evidence" value="ECO:0007669"/>
    <property type="project" value="TreeGrafter"/>
</dbReference>